<dbReference type="Proteomes" id="UP000615446">
    <property type="component" value="Unassembled WGS sequence"/>
</dbReference>
<protein>
    <submittedName>
        <fullName evidence="1">Ribonuclease H-like domain-containing protein</fullName>
    </submittedName>
</protein>
<comment type="caution">
    <text evidence="1">The sequence shown here is derived from an EMBL/GenBank/DDBJ whole genome shotgun (WGS) entry which is preliminary data.</text>
</comment>
<organism evidence="1 2">
    <name type="scientific">Rhizophagus clarus</name>
    <dbReference type="NCBI Taxonomy" id="94130"/>
    <lineage>
        <taxon>Eukaryota</taxon>
        <taxon>Fungi</taxon>
        <taxon>Fungi incertae sedis</taxon>
        <taxon>Mucoromycota</taxon>
        <taxon>Glomeromycotina</taxon>
        <taxon>Glomeromycetes</taxon>
        <taxon>Glomerales</taxon>
        <taxon>Glomeraceae</taxon>
        <taxon>Rhizophagus</taxon>
    </lineage>
</organism>
<dbReference type="EMBL" id="BLAL01000167">
    <property type="protein sequence ID" value="GES87427.1"/>
    <property type="molecule type" value="Genomic_DNA"/>
</dbReference>
<sequence>MKYLRSCNSTNYFIRNTIKYLRSYNSTNYFTCNAIKYLRSCNATEHFFCNISKYIQSCNATENFAHNISKYLRSCNVIEYFACENIKSTFVSALQNLSIHTKLRQLIIKIQHSSQRLEKLSANCRLYNIDDLKPIQDALTFTAASDKNLKNCVITDDNWNQLELIKGFLELFKEITVIMSGSKYSTLSTTIPLYNELITYTEEYLESEELTISNDFLKKTVEDCNRKLLEYYNKTNKFKDGSANNF</sequence>
<dbReference type="AlphaFoldDB" id="A0A8H3QQ77"/>
<evidence type="ECO:0000313" key="2">
    <source>
        <dbReference type="Proteomes" id="UP000615446"/>
    </source>
</evidence>
<accession>A0A8H3QQ77</accession>
<gene>
    <name evidence="1" type="ORF">RCL2_001441900</name>
</gene>
<proteinExistence type="predicted"/>
<evidence type="ECO:0000313" key="1">
    <source>
        <dbReference type="EMBL" id="GES87427.1"/>
    </source>
</evidence>
<name>A0A8H3QQ77_9GLOM</name>
<reference evidence="1" key="1">
    <citation type="submission" date="2019-10" db="EMBL/GenBank/DDBJ databases">
        <title>Conservation and host-specific expression of non-tandemly repeated heterogenous ribosome RNA gene in arbuscular mycorrhizal fungi.</title>
        <authorList>
            <person name="Maeda T."/>
            <person name="Kobayashi Y."/>
            <person name="Nakagawa T."/>
            <person name="Ezawa T."/>
            <person name="Yamaguchi K."/>
            <person name="Bino T."/>
            <person name="Nishimoto Y."/>
            <person name="Shigenobu S."/>
            <person name="Kawaguchi M."/>
        </authorList>
    </citation>
    <scope>NUCLEOTIDE SEQUENCE</scope>
    <source>
        <strain evidence="1">HR1</strain>
    </source>
</reference>
<dbReference type="OrthoDB" id="1737128at2759"/>